<evidence type="ECO:0000259" key="2">
    <source>
        <dbReference type="Pfam" id="PF14238"/>
    </source>
</evidence>
<accession>A0AAU7NR96</accession>
<dbReference type="KEGG" id="mech:Q9L42_014160"/>
<protein>
    <submittedName>
        <fullName evidence="3">DUF4340 domain-containing protein</fullName>
    </submittedName>
</protein>
<dbReference type="RefSeq" id="WP_305907753.1">
    <property type="nucleotide sequence ID" value="NZ_CP157743.1"/>
</dbReference>
<reference evidence="3 4" key="1">
    <citation type="journal article" date="2024" name="Microbiology">
        <title>Methylomarinum rosea sp. nov., a novel halophilic methanotrophic bacterium from the hypersaline Lake Elton.</title>
        <authorList>
            <person name="Suleimanov R.Z."/>
            <person name="Oshkin I.Y."/>
            <person name="Danilova O.V."/>
            <person name="Suzina N.E."/>
            <person name="Dedysh S.N."/>
        </authorList>
    </citation>
    <scope>NUCLEOTIDE SEQUENCE [LARGE SCALE GENOMIC DNA]</scope>
    <source>
        <strain evidence="3 4">Ch1-1</strain>
    </source>
</reference>
<dbReference type="InterPro" id="IPR025641">
    <property type="entry name" value="DUF4340"/>
</dbReference>
<organism evidence="3 4">
    <name type="scientific">Methylomarinum roseum</name>
    <dbReference type="NCBI Taxonomy" id="3067653"/>
    <lineage>
        <taxon>Bacteria</taxon>
        <taxon>Pseudomonadati</taxon>
        <taxon>Pseudomonadota</taxon>
        <taxon>Gammaproteobacteria</taxon>
        <taxon>Methylococcales</taxon>
        <taxon>Methylococcaceae</taxon>
        <taxon>Methylomarinum</taxon>
    </lineage>
</organism>
<evidence type="ECO:0000256" key="1">
    <source>
        <dbReference type="SAM" id="MobiDB-lite"/>
    </source>
</evidence>
<name>A0AAU7NR96_9GAMM</name>
<dbReference type="Pfam" id="PF14238">
    <property type="entry name" value="DUF4340"/>
    <property type="match status" value="1"/>
</dbReference>
<evidence type="ECO:0000313" key="4">
    <source>
        <dbReference type="Proteomes" id="UP001225378"/>
    </source>
</evidence>
<gene>
    <name evidence="3" type="ORF">Q9L42_014160</name>
</gene>
<proteinExistence type="predicted"/>
<dbReference type="Proteomes" id="UP001225378">
    <property type="component" value="Chromosome"/>
</dbReference>
<keyword evidence="4" id="KW-1185">Reference proteome</keyword>
<evidence type="ECO:0000313" key="3">
    <source>
        <dbReference type="EMBL" id="XBS19498.1"/>
    </source>
</evidence>
<feature type="region of interest" description="Disordered" evidence="1">
    <location>
        <begin position="298"/>
        <end position="319"/>
    </location>
</feature>
<dbReference type="AlphaFoldDB" id="A0AAU7NR96"/>
<feature type="domain" description="DUF4340" evidence="2">
    <location>
        <begin position="67"/>
        <end position="243"/>
    </location>
</feature>
<sequence length="319" mass="35779">MTKLQTWLSGLLLAQLLIAAALFWGGLKPRQENQGLALLSFNAEQLERILISDGEHSVTLTKSGDDWRIPALQKLPADADKLESLLDKLHDLKSGWPVATTTSSHQRFEVAEDKFQRRLQLYQGDTLAGELYIGTASGFRQSHIRRAGDNAVYSAKLNSFDWPAKKQDWLDKSLLAVSKIKRIKGPDYQLKQQEPGWHFMATEDAEDPAPELNQEEARQLAAALRNLRVLAATDQAPDLQAAGTDVISLEVSGPQGHWRYRFINADGKYYVSRDDRETIFTLSQFDYDRIAAIDLNQLTEASPEAAEQSTETPEGKDDR</sequence>
<dbReference type="EMBL" id="CP157743">
    <property type="protein sequence ID" value="XBS19498.1"/>
    <property type="molecule type" value="Genomic_DNA"/>
</dbReference>